<keyword evidence="6" id="KW-1185">Reference proteome</keyword>
<dbReference type="Pfam" id="PF04950">
    <property type="entry name" value="RIBIOP_C"/>
    <property type="match status" value="1"/>
</dbReference>
<dbReference type="EMBL" id="CP119067">
    <property type="protein sequence ID" value="WEL38794.1"/>
    <property type="molecule type" value="Genomic_DNA"/>
</dbReference>
<feature type="domain" description="Ribosome biogenesis protein BMS1/TSR1 C-terminal" evidence="4">
    <location>
        <begin position="319"/>
        <end position="627"/>
    </location>
</feature>
<accession>A0ABY8CIU3</accession>
<dbReference type="Proteomes" id="UP001217963">
    <property type="component" value="Chromosome VI"/>
</dbReference>
<evidence type="ECO:0000259" key="4">
    <source>
        <dbReference type="SMART" id="SM01362"/>
    </source>
</evidence>
<evidence type="ECO:0000259" key="3">
    <source>
        <dbReference type="SMART" id="SM00785"/>
    </source>
</evidence>
<dbReference type="InterPro" id="IPR012948">
    <property type="entry name" value="AARP2CN"/>
</dbReference>
<evidence type="ECO:0000256" key="2">
    <source>
        <dbReference type="SAM" id="MobiDB-lite"/>
    </source>
</evidence>
<organism evidence="5 6">
    <name type="scientific">Encephalitozoon hellem</name>
    <name type="common">Microsporidian parasite</name>
    <dbReference type="NCBI Taxonomy" id="27973"/>
    <lineage>
        <taxon>Eukaryota</taxon>
        <taxon>Fungi</taxon>
        <taxon>Fungi incertae sedis</taxon>
        <taxon>Microsporidia</taxon>
        <taxon>Unikaryonidae</taxon>
        <taxon>Encephalitozoon</taxon>
    </lineage>
</organism>
<feature type="domain" description="AARP2CN" evidence="3">
    <location>
        <begin position="184"/>
        <end position="254"/>
    </location>
</feature>
<reference evidence="5 6" key="1">
    <citation type="submission" date="2023-02" db="EMBL/GenBank/DDBJ databases">
        <title>Encephalitozoon hellem ATCC 50451 complete genome.</title>
        <authorList>
            <person name="Mascarenhas dos Santos A.C."/>
            <person name="Julian A.T."/>
            <person name="Pombert J.-F."/>
        </authorList>
    </citation>
    <scope>NUCLEOTIDE SEQUENCE [LARGE SCALE GENOMIC DNA]</scope>
    <source>
        <strain evidence="5 6">ATCC 50451</strain>
    </source>
</reference>
<dbReference type="PANTHER" id="PTHR12858">
    <property type="entry name" value="RIBOSOME BIOGENESIS PROTEIN"/>
    <property type="match status" value="1"/>
</dbReference>
<dbReference type="SMART" id="SM00785">
    <property type="entry name" value="AARP2CN"/>
    <property type="match status" value="1"/>
</dbReference>
<dbReference type="SUPFAM" id="SSF52540">
    <property type="entry name" value="P-loop containing nucleoside triphosphate hydrolases"/>
    <property type="match status" value="1"/>
</dbReference>
<dbReference type="InterPro" id="IPR007034">
    <property type="entry name" value="BMS1_TSR1_C"/>
</dbReference>
<dbReference type="PANTHER" id="PTHR12858:SF2">
    <property type="entry name" value="RIBOSOME BIOGENESIS PROTEIN BMS1 HOMOLOG"/>
    <property type="match status" value="1"/>
</dbReference>
<gene>
    <name evidence="5" type="ORF">PFJ87_06g00600</name>
</gene>
<dbReference type="InterPro" id="IPR039761">
    <property type="entry name" value="Bms1/Tsr1"/>
</dbReference>
<feature type="region of interest" description="Disordered" evidence="2">
    <location>
        <begin position="314"/>
        <end position="346"/>
    </location>
</feature>
<feature type="compositionally biased region" description="Acidic residues" evidence="2">
    <location>
        <begin position="321"/>
        <end position="346"/>
    </location>
</feature>
<evidence type="ECO:0000256" key="1">
    <source>
        <dbReference type="SAM" id="Coils"/>
    </source>
</evidence>
<evidence type="ECO:0000313" key="5">
    <source>
        <dbReference type="EMBL" id="WEL38794.1"/>
    </source>
</evidence>
<feature type="coiled-coil region" evidence="1">
    <location>
        <begin position="364"/>
        <end position="406"/>
    </location>
</feature>
<dbReference type="SMART" id="SM01362">
    <property type="entry name" value="DUF663"/>
    <property type="match status" value="1"/>
</dbReference>
<feature type="compositionally biased region" description="Basic and acidic residues" evidence="2">
    <location>
        <begin position="726"/>
        <end position="771"/>
    </location>
</feature>
<evidence type="ECO:0000313" key="6">
    <source>
        <dbReference type="Proteomes" id="UP001217963"/>
    </source>
</evidence>
<dbReference type="Pfam" id="PF08142">
    <property type="entry name" value="AARP2CN"/>
    <property type="match status" value="1"/>
</dbReference>
<protein>
    <submittedName>
        <fullName evidence="5">Ribosome biogenesis protein Bms1</fullName>
    </submittedName>
</protein>
<feature type="region of interest" description="Disordered" evidence="2">
    <location>
        <begin position="726"/>
        <end position="780"/>
    </location>
</feature>
<proteinExistence type="predicted"/>
<keyword evidence="1" id="KW-0175">Coiled coil</keyword>
<dbReference type="Gene3D" id="3.40.50.300">
    <property type="entry name" value="P-loop containing nucleotide triphosphate hydrolases"/>
    <property type="match status" value="1"/>
</dbReference>
<dbReference type="InterPro" id="IPR027417">
    <property type="entry name" value="P-loop_NTPase"/>
</dbReference>
<sequence>MNEKTGAKKSRRMTNGQLRHEEKIARVPIENMFYKDLPPAFVSIVGPSRSGKTTLMRSIVKYFTHQLIDTPRGPVTLSSSKEKRITLFESRADIHQFVDISKVSDLVILTINAASGLEMETFEFLTLLISHGLSKILCVVTNADGCKDQKHLKSIKKRIWEEICPGIKFFYVGEVEAGRYRDADFSKLCRSIGVMKYRPIEWKCMHPHVVVDRVDEVFVYGYVRGGLMRKDTEVHIPGIGDNRIVEIEAVIDPVPSHGESKLSQRSKILYSPMSEINEHKKEEVEEENGVEIEIEEDMEVKIFRGGKSIEERTDCCVSEGDTNEEGSEEEEEEGEEEEIEEKDESSLDFEDLKKMTSDRFQREAVTEEDLIEKFNRRYEEKEKENSNILLREKRRLEEEMKRNEEMMVPGVIIPGKYVKIRLNSHIPRNVDFNNVIILGSFLVAEKEMNIIQGKVKRYKWYKKILKTNEPAIFSVGWRRFQSVPIFSMKDATRNRVIKYTPESMHCNISFYGPVVPAGTGFSVYSEKGDFRVLGLGTITDVNGDPNLVKKLKLIGYPKEIRQNTVFVQDMFTSDLEVLKFQGASLKAVSGLRGQVKMPHGKNGVYRATFEGNMLMSDIITLRCFVPVDVYKIFVPVNNLVGEWRGLRRLHEIREALGIAHNYGQEDSSPGEEEECDAVEEDYGLPQEIEKELPFDRRRISIVSEKIELPIPPDLREKHKMMNSIMEERVKKDREEEENRQRLRRMKEDEIRRKEKEREKRVKKTIHDNHKDMMKKRRKKR</sequence>
<name>A0ABY8CIU3_ENCHE</name>